<feature type="compositionally biased region" description="Polar residues" evidence="1">
    <location>
        <begin position="176"/>
        <end position="185"/>
    </location>
</feature>
<feature type="compositionally biased region" description="Basic and acidic residues" evidence="1">
    <location>
        <begin position="36"/>
        <end position="45"/>
    </location>
</feature>
<accession>A0AAD1UEL7</accession>
<feature type="region of interest" description="Disordered" evidence="1">
    <location>
        <begin position="91"/>
        <end position="132"/>
    </location>
</feature>
<proteinExistence type="predicted"/>
<evidence type="ECO:0000256" key="1">
    <source>
        <dbReference type="SAM" id="MobiDB-lite"/>
    </source>
</evidence>
<evidence type="ECO:0000313" key="3">
    <source>
        <dbReference type="Proteomes" id="UP001295684"/>
    </source>
</evidence>
<organism evidence="2 3">
    <name type="scientific">Euplotes crassus</name>
    <dbReference type="NCBI Taxonomy" id="5936"/>
    <lineage>
        <taxon>Eukaryota</taxon>
        <taxon>Sar</taxon>
        <taxon>Alveolata</taxon>
        <taxon>Ciliophora</taxon>
        <taxon>Intramacronucleata</taxon>
        <taxon>Spirotrichea</taxon>
        <taxon>Hypotrichia</taxon>
        <taxon>Euplotida</taxon>
        <taxon>Euplotidae</taxon>
        <taxon>Moneuplotes</taxon>
    </lineage>
</organism>
<protein>
    <submittedName>
        <fullName evidence="2">Uncharacterized protein</fullName>
    </submittedName>
</protein>
<comment type="caution">
    <text evidence="2">The sequence shown here is derived from an EMBL/GenBank/DDBJ whole genome shotgun (WGS) entry which is preliminary data.</text>
</comment>
<sequence length="432" mass="49498">MAKELNVIQCILNEWKKESEDLSEASSNRSKSQDPISRKNSREMADFNTQPSEVEFERKMFQRNVVTPVAGHATYCELPTPEKPMLFSSKIHQSHSMEKDSRSFSSQRWSEPKKRRNSSTRKANSTGSDSEDYCTQIKEELSSFEGKKNITAKWNLDSEPFKPASLRTPKKAPLQPAQNILTSKPTQKKSLDQLSTQVVQNQNFQKTPNNQTSRIYQDLIISHCLTEISSRPPPLPHHTLLSLLEEHHSYKSTLKSYRTHLSFLPSSSKPIGGTKISLKTHLKIPKLLHKFLHPHLQPLTVCQKVDFFFRKTRIGCLVGKPVPCAVKVDNFMRMSNFSTVYFTEEEYAQLGDCFRTLDFDGKVLEISILSIHEISKELAIKFIEILPKMDLLNDPAGRACRLVNITIEDIQELFHRQLVDLKCSIMEFLTSD</sequence>
<dbReference type="Proteomes" id="UP001295684">
    <property type="component" value="Unassembled WGS sequence"/>
</dbReference>
<dbReference type="EMBL" id="CAMPGE010005132">
    <property type="protein sequence ID" value="CAI2363979.1"/>
    <property type="molecule type" value="Genomic_DNA"/>
</dbReference>
<reference evidence="2" key="1">
    <citation type="submission" date="2023-07" db="EMBL/GenBank/DDBJ databases">
        <authorList>
            <consortium name="AG Swart"/>
            <person name="Singh M."/>
            <person name="Singh A."/>
            <person name="Seah K."/>
            <person name="Emmerich C."/>
        </authorList>
    </citation>
    <scope>NUCLEOTIDE SEQUENCE</scope>
    <source>
        <strain evidence="2">DP1</strain>
    </source>
</reference>
<gene>
    <name evidence="2" type="ORF">ECRASSUSDP1_LOCUS5319</name>
</gene>
<evidence type="ECO:0000313" key="2">
    <source>
        <dbReference type="EMBL" id="CAI2363979.1"/>
    </source>
</evidence>
<feature type="region of interest" description="Disordered" evidence="1">
    <location>
        <begin position="18"/>
        <end position="53"/>
    </location>
</feature>
<dbReference type="AlphaFoldDB" id="A0AAD1UEL7"/>
<feature type="region of interest" description="Disordered" evidence="1">
    <location>
        <begin position="159"/>
        <end position="189"/>
    </location>
</feature>
<keyword evidence="3" id="KW-1185">Reference proteome</keyword>
<name>A0AAD1UEL7_EUPCR</name>
<feature type="compositionally biased region" description="Polar residues" evidence="1">
    <location>
        <begin position="24"/>
        <end position="35"/>
    </location>
</feature>